<keyword evidence="1" id="KW-0378">Hydrolase</keyword>
<evidence type="ECO:0000256" key="2">
    <source>
        <dbReference type="RuleBase" id="RU003690"/>
    </source>
</evidence>
<sequence>MIEDDERIAYHRDHIKAMKDAIFDDGAKVLGYLGWGLIDIPSSHADMEKRYGAVYVNRSNHDLKDLKRVPKKSFYWFQKVLKDNGDEL</sequence>
<dbReference type="InterPro" id="IPR001360">
    <property type="entry name" value="Glyco_hydro_1"/>
</dbReference>
<dbReference type="PATRIC" id="fig|883092.3.peg.923"/>
<dbReference type="GO" id="GO:0008422">
    <property type="term" value="F:beta-glucosidase activity"/>
    <property type="evidence" value="ECO:0007669"/>
    <property type="project" value="TreeGrafter"/>
</dbReference>
<comment type="similarity">
    <text evidence="2">Belongs to the glycosyl hydrolase 1 family.</text>
</comment>
<organism evidence="3 4">
    <name type="scientific">Lactobacillus crispatus FB077-07</name>
    <dbReference type="NCBI Taxonomy" id="883092"/>
    <lineage>
        <taxon>Bacteria</taxon>
        <taxon>Bacillati</taxon>
        <taxon>Bacillota</taxon>
        <taxon>Bacilli</taxon>
        <taxon>Lactobacillales</taxon>
        <taxon>Lactobacillaceae</taxon>
        <taxon>Lactobacillus</taxon>
    </lineage>
</organism>
<dbReference type="EMBL" id="AGZG01000057">
    <property type="protein sequence ID" value="EKB70224.1"/>
    <property type="molecule type" value="Genomic_DNA"/>
</dbReference>
<keyword evidence="1" id="KW-0326">Glycosidase</keyword>
<protein>
    <recommendedName>
        <fullName evidence="5">6-phospho-beta-glucosidase</fullName>
    </recommendedName>
</protein>
<evidence type="ECO:0008006" key="5">
    <source>
        <dbReference type="Google" id="ProtNLM"/>
    </source>
</evidence>
<reference evidence="3 4" key="1">
    <citation type="submission" date="2012-07" db="EMBL/GenBank/DDBJ databases">
        <title>The Genome Sequence of Lactobacillus crispatus FB077-07.</title>
        <authorList>
            <consortium name="The Broad Institute Genome Sequencing Platform"/>
            <person name="Earl A."/>
            <person name="Ward D."/>
            <person name="Feldgarden M."/>
            <person name="Gevers D."/>
            <person name="Saerens B."/>
            <person name="Vaneechoutte M."/>
            <person name="Walker B."/>
            <person name="Young S.K."/>
            <person name="Zeng Q."/>
            <person name="Gargeya S."/>
            <person name="Fitzgerald M."/>
            <person name="Haas B."/>
            <person name="Abouelleil A."/>
            <person name="Alvarado L."/>
            <person name="Arachchi H.M."/>
            <person name="Berlin A.M."/>
            <person name="Chapman S.B."/>
            <person name="Goldberg J."/>
            <person name="Griggs A."/>
            <person name="Gujja S."/>
            <person name="Hansen M."/>
            <person name="Howarth C."/>
            <person name="Imamovic A."/>
            <person name="Larimer J."/>
            <person name="McCowen C."/>
            <person name="Montmayeur A."/>
            <person name="Murphy C."/>
            <person name="Neiman D."/>
            <person name="Pearson M."/>
            <person name="Priest M."/>
            <person name="Roberts A."/>
            <person name="Saif S."/>
            <person name="Shea T."/>
            <person name="Sisk P."/>
            <person name="Sykes S."/>
            <person name="Wortman J."/>
            <person name="Nusbaum C."/>
            <person name="Birren B."/>
        </authorList>
    </citation>
    <scope>NUCLEOTIDE SEQUENCE [LARGE SCALE GENOMIC DNA]</scope>
    <source>
        <strain evidence="3 4">FB077-07</strain>
    </source>
</reference>
<dbReference type="Gene3D" id="3.20.20.80">
    <property type="entry name" value="Glycosidases"/>
    <property type="match status" value="1"/>
</dbReference>
<evidence type="ECO:0000313" key="3">
    <source>
        <dbReference type="EMBL" id="EKB70224.1"/>
    </source>
</evidence>
<evidence type="ECO:0000256" key="1">
    <source>
        <dbReference type="ARBA" id="ARBA00023295"/>
    </source>
</evidence>
<proteinExistence type="inferred from homology"/>
<dbReference type="HOGENOM" id="CLU_001859_9_0_9"/>
<dbReference type="GO" id="GO:0005829">
    <property type="term" value="C:cytosol"/>
    <property type="evidence" value="ECO:0007669"/>
    <property type="project" value="TreeGrafter"/>
</dbReference>
<dbReference type="AlphaFoldDB" id="K1NQ85"/>
<dbReference type="InterPro" id="IPR017853">
    <property type="entry name" value="GH"/>
</dbReference>
<dbReference type="Pfam" id="PF00232">
    <property type="entry name" value="Glyco_hydro_1"/>
    <property type="match status" value="1"/>
</dbReference>
<dbReference type="PRINTS" id="PR00131">
    <property type="entry name" value="GLHYDRLASE1"/>
</dbReference>
<comment type="caution">
    <text evidence="3">The sequence shown here is derived from an EMBL/GenBank/DDBJ whole genome shotgun (WGS) entry which is preliminary data.</text>
</comment>
<dbReference type="GO" id="GO:0016052">
    <property type="term" value="P:carbohydrate catabolic process"/>
    <property type="evidence" value="ECO:0007669"/>
    <property type="project" value="TreeGrafter"/>
</dbReference>
<dbReference type="PANTHER" id="PTHR10353">
    <property type="entry name" value="GLYCOSYL HYDROLASE"/>
    <property type="match status" value="1"/>
</dbReference>
<gene>
    <name evidence="3" type="ORF">HMPREF9249_00933</name>
</gene>
<evidence type="ECO:0000313" key="4">
    <source>
        <dbReference type="Proteomes" id="UP000004722"/>
    </source>
</evidence>
<dbReference type="PANTHER" id="PTHR10353:SF122">
    <property type="entry name" value="6-PHOSPHO-BETA-GLUCOSIDASE ASCB-RELATED"/>
    <property type="match status" value="1"/>
</dbReference>
<accession>K1NQ85</accession>
<dbReference type="Proteomes" id="UP000004722">
    <property type="component" value="Unassembled WGS sequence"/>
</dbReference>
<dbReference type="SUPFAM" id="SSF51445">
    <property type="entry name" value="(Trans)glycosidases"/>
    <property type="match status" value="1"/>
</dbReference>
<name>K1NQ85_9LACO</name>